<gene>
    <name evidence="4" type="ORF">BUL40_09735</name>
</gene>
<dbReference type="OrthoDB" id="9792929at2"/>
<keyword evidence="1 4" id="KW-0808">Transferase</keyword>
<dbReference type="Pfam" id="PF00583">
    <property type="entry name" value="Acetyltransf_1"/>
    <property type="match status" value="1"/>
</dbReference>
<sequence length="150" mass="16861">MQPIIRKATIADVQSVAPLFDAYRVFYKKESDVTAATNFLTDRLTQKDSELFVCDAGDNKLVGFVQLYPLFSSTRMQRLWLLNDLFVDPNYRGKGLSVKLIAAAKELTKTTNACGLLLETGKSNKVGNKLYVKTGFELNQSCNFYEWSAV</sequence>
<keyword evidence="5" id="KW-1185">Reference proteome</keyword>
<protein>
    <submittedName>
        <fullName evidence="4">GNAT family N-acetyltransferase</fullName>
    </submittedName>
</protein>
<dbReference type="Gene3D" id="3.40.630.30">
    <property type="match status" value="1"/>
</dbReference>
<evidence type="ECO:0000313" key="5">
    <source>
        <dbReference type="Proteomes" id="UP000191680"/>
    </source>
</evidence>
<dbReference type="PANTHER" id="PTHR43877:SF2">
    <property type="entry name" value="AMINOALKYLPHOSPHONATE N-ACETYLTRANSFERASE-RELATED"/>
    <property type="match status" value="1"/>
</dbReference>
<feature type="domain" description="N-acetyltransferase" evidence="3">
    <location>
        <begin position="3"/>
        <end position="150"/>
    </location>
</feature>
<reference evidence="4 5" key="1">
    <citation type="submission" date="2016-12" db="EMBL/GenBank/DDBJ databases">
        <authorList>
            <person name="Song W.-J."/>
            <person name="Kurnit D.M."/>
        </authorList>
    </citation>
    <scope>NUCLEOTIDE SEQUENCE [LARGE SCALE GENOMIC DNA]</scope>
    <source>
        <strain evidence="4 5">HSG9</strain>
    </source>
</reference>
<dbReference type="RefSeq" id="WP_080319102.1">
    <property type="nucleotide sequence ID" value="NZ_MTBC01000005.1"/>
</dbReference>
<organism evidence="4 5">
    <name type="scientific">Croceivirga radicis</name>
    <dbReference type="NCBI Taxonomy" id="1929488"/>
    <lineage>
        <taxon>Bacteria</taxon>
        <taxon>Pseudomonadati</taxon>
        <taxon>Bacteroidota</taxon>
        <taxon>Flavobacteriia</taxon>
        <taxon>Flavobacteriales</taxon>
        <taxon>Flavobacteriaceae</taxon>
        <taxon>Croceivirga</taxon>
    </lineage>
</organism>
<evidence type="ECO:0000256" key="2">
    <source>
        <dbReference type="ARBA" id="ARBA00023315"/>
    </source>
</evidence>
<proteinExistence type="predicted"/>
<comment type="caution">
    <text evidence="4">The sequence shown here is derived from an EMBL/GenBank/DDBJ whole genome shotgun (WGS) entry which is preliminary data.</text>
</comment>
<dbReference type="InterPro" id="IPR050832">
    <property type="entry name" value="Bact_Acetyltransf"/>
</dbReference>
<accession>A0A1V6LRL4</accession>
<dbReference type="InterPro" id="IPR000182">
    <property type="entry name" value="GNAT_dom"/>
</dbReference>
<evidence type="ECO:0000259" key="3">
    <source>
        <dbReference type="PROSITE" id="PS51186"/>
    </source>
</evidence>
<dbReference type="PANTHER" id="PTHR43877">
    <property type="entry name" value="AMINOALKYLPHOSPHONATE N-ACETYLTRANSFERASE-RELATED-RELATED"/>
    <property type="match status" value="1"/>
</dbReference>
<dbReference type="SUPFAM" id="SSF55729">
    <property type="entry name" value="Acyl-CoA N-acyltransferases (Nat)"/>
    <property type="match status" value="1"/>
</dbReference>
<dbReference type="CDD" id="cd04301">
    <property type="entry name" value="NAT_SF"/>
    <property type="match status" value="1"/>
</dbReference>
<dbReference type="InterPro" id="IPR016181">
    <property type="entry name" value="Acyl_CoA_acyltransferase"/>
</dbReference>
<evidence type="ECO:0000313" key="4">
    <source>
        <dbReference type="EMBL" id="OQD42788.1"/>
    </source>
</evidence>
<dbReference type="Proteomes" id="UP000191680">
    <property type="component" value="Unassembled WGS sequence"/>
</dbReference>
<name>A0A1V6LRL4_9FLAO</name>
<evidence type="ECO:0000256" key="1">
    <source>
        <dbReference type="ARBA" id="ARBA00022679"/>
    </source>
</evidence>
<keyword evidence="2" id="KW-0012">Acyltransferase</keyword>
<dbReference type="GO" id="GO:0016747">
    <property type="term" value="F:acyltransferase activity, transferring groups other than amino-acyl groups"/>
    <property type="evidence" value="ECO:0007669"/>
    <property type="project" value="InterPro"/>
</dbReference>
<dbReference type="PROSITE" id="PS51186">
    <property type="entry name" value="GNAT"/>
    <property type="match status" value="1"/>
</dbReference>
<dbReference type="AlphaFoldDB" id="A0A1V6LRL4"/>
<dbReference type="EMBL" id="MTBC01000005">
    <property type="protein sequence ID" value="OQD42788.1"/>
    <property type="molecule type" value="Genomic_DNA"/>
</dbReference>